<dbReference type="AlphaFoldDB" id="A0A2P5C6A0"/>
<dbReference type="InterPro" id="IPR001810">
    <property type="entry name" value="F-box_dom"/>
</dbReference>
<dbReference type="Pfam" id="PF00646">
    <property type="entry name" value="F-box"/>
    <property type="match status" value="1"/>
</dbReference>
<feature type="compositionally biased region" description="Basic and acidic residues" evidence="1">
    <location>
        <begin position="41"/>
        <end position="57"/>
    </location>
</feature>
<keyword evidence="4" id="KW-1185">Reference proteome</keyword>
<dbReference type="Pfam" id="PF03478">
    <property type="entry name" value="Beta-prop_KIB1-4"/>
    <property type="match status" value="1"/>
</dbReference>
<dbReference type="PROSITE" id="PS50181">
    <property type="entry name" value="FBOX"/>
    <property type="match status" value="1"/>
</dbReference>
<name>A0A2P5C6A0_TREOI</name>
<proteinExistence type="predicted"/>
<feature type="domain" description="F-box" evidence="2">
    <location>
        <begin position="59"/>
        <end position="106"/>
    </location>
</feature>
<organism evidence="3 4">
    <name type="scientific">Trema orientale</name>
    <name type="common">Charcoal tree</name>
    <name type="synonym">Celtis orientalis</name>
    <dbReference type="NCBI Taxonomy" id="63057"/>
    <lineage>
        <taxon>Eukaryota</taxon>
        <taxon>Viridiplantae</taxon>
        <taxon>Streptophyta</taxon>
        <taxon>Embryophyta</taxon>
        <taxon>Tracheophyta</taxon>
        <taxon>Spermatophyta</taxon>
        <taxon>Magnoliopsida</taxon>
        <taxon>eudicotyledons</taxon>
        <taxon>Gunneridae</taxon>
        <taxon>Pentapetalae</taxon>
        <taxon>rosids</taxon>
        <taxon>fabids</taxon>
        <taxon>Rosales</taxon>
        <taxon>Cannabaceae</taxon>
        <taxon>Trema</taxon>
    </lineage>
</organism>
<dbReference type="EMBL" id="JXTC01000407">
    <property type="protein sequence ID" value="PON56559.1"/>
    <property type="molecule type" value="Genomic_DNA"/>
</dbReference>
<reference evidence="4" key="1">
    <citation type="submission" date="2016-06" db="EMBL/GenBank/DDBJ databases">
        <title>Parallel loss of symbiosis genes in relatives of nitrogen-fixing non-legume Parasponia.</title>
        <authorList>
            <person name="Van Velzen R."/>
            <person name="Holmer R."/>
            <person name="Bu F."/>
            <person name="Rutten L."/>
            <person name="Van Zeijl A."/>
            <person name="Liu W."/>
            <person name="Santuari L."/>
            <person name="Cao Q."/>
            <person name="Sharma T."/>
            <person name="Shen D."/>
            <person name="Roswanjaya Y."/>
            <person name="Wardhani T."/>
            <person name="Kalhor M.S."/>
            <person name="Jansen J."/>
            <person name="Van den Hoogen J."/>
            <person name="Gungor B."/>
            <person name="Hartog M."/>
            <person name="Hontelez J."/>
            <person name="Verver J."/>
            <person name="Yang W.-C."/>
            <person name="Schijlen E."/>
            <person name="Repin R."/>
            <person name="Schilthuizen M."/>
            <person name="Schranz E."/>
            <person name="Heidstra R."/>
            <person name="Miyata K."/>
            <person name="Fedorova E."/>
            <person name="Kohlen W."/>
            <person name="Bisseling T."/>
            <person name="Smit S."/>
            <person name="Geurts R."/>
        </authorList>
    </citation>
    <scope>NUCLEOTIDE SEQUENCE [LARGE SCALE GENOMIC DNA]</scope>
    <source>
        <strain evidence="4">cv. RG33-2</strain>
    </source>
</reference>
<dbReference type="PANTHER" id="PTHR33110">
    <property type="entry name" value="F-BOX/KELCH-REPEAT PROTEIN-RELATED"/>
    <property type="match status" value="1"/>
</dbReference>
<dbReference type="SUPFAM" id="SSF81383">
    <property type="entry name" value="F-box domain"/>
    <property type="match status" value="1"/>
</dbReference>
<evidence type="ECO:0000259" key="2">
    <source>
        <dbReference type="PROSITE" id="PS50181"/>
    </source>
</evidence>
<evidence type="ECO:0000256" key="1">
    <source>
        <dbReference type="SAM" id="MobiDB-lite"/>
    </source>
</evidence>
<dbReference type="InterPro" id="IPR036047">
    <property type="entry name" value="F-box-like_dom_sf"/>
</dbReference>
<dbReference type="OrthoDB" id="1863935at2759"/>
<sequence length="471" mass="54808">MMKCFMPVINFLSKKKPNKEADDEEYEILLKTKPTGAEGDDYSKEPKKKKEVDDDDQNHRDWCNLPESILVSILRRLPYTDQARFRRVCKDWRLVPRVTSDCYRLPWLLSFDSRRRSYESRPECVNIHNLGSREGSSYPFKSIRVKHMSKYCHIHNDSPFVFNKQCTSRTLAVTSGWSLLLWKTADVPVGDACYCVFLYNPFSKENINLPKFSPTIFDKYALSNSYFLNDLFKFTLTYYPKCRRFAVYGAVLSKDGKGRSPNSRLITVVTWRTGSKVWVTKTLRLPRCCNSHKCDGSIFALKCIKGTPYCIFKCGTVGAFRYGPSIKQYYWSLIANSEKISEFINGYYDYDYCRVRQVVVCEEDLFLVVYIGPHHWIIFRLDWTQKTWVKEDYLGNRVLFLGSYGDSALMLSVGEQDKELAGRIYYLNDSSCNYVPYNAAESSKSPAAGHIYLPHNHQRQSYWLAEDSTMV</sequence>
<feature type="region of interest" description="Disordered" evidence="1">
    <location>
        <begin position="30"/>
        <end position="57"/>
    </location>
</feature>
<comment type="caution">
    <text evidence="3">The sequence shown here is derived from an EMBL/GenBank/DDBJ whole genome shotgun (WGS) entry which is preliminary data.</text>
</comment>
<dbReference type="InterPro" id="IPR005174">
    <property type="entry name" value="KIB1-4_b-propeller"/>
</dbReference>
<protein>
    <submittedName>
        <fullName evidence="3">F-box domain containing protein</fullName>
    </submittedName>
</protein>
<dbReference type="Gene3D" id="1.20.1280.50">
    <property type="match status" value="1"/>
</dbReference>
<evidence type="ECO:0000313" key="4">
    <source>
        <dbReference type="Proteomes" id="UP000237000"/>
    </source>
</evidence>
<evidence type="ECO:0000313" key="3">
    <source>
        <dbReference type="EMBL" id="PON56559.1"/>
    </source>
</evidence>
<gene>
    <name evidence="3" type="ORF">TorRG33x02_296090</name>
</gene>
<dbReference type="Proteomes" id="UP000237000">
    <property type="component" value="Unassembled WGS sequence"/>
</dbReference>
<dbReference type="InParanoid" id="A0A2P5C6A0"/>
<accession>A0A2P5C6A0</accession>